<evidence type="ECO:0000256" key="1">
    <source>
        <dbReference type="SAM" id="MobiDB-lite"/>
    </source>
</evidence>
<keyword evidence="2" id="KW-0472">Membrane</keyword>
<feature type="transmembrane region" description="Helical" evidence="2">
    <location>
        <begin position="120"/>
        <end position="140"/>
    </location>
</feature>
<evidence type="ECO:0000256" key="2">
    <source>
        <dbReference type="SAM" id="Phobius"/>
    </source>
</evidence>
<comment type="caution">
    <text evidence="3">The sequence shown here is derived from an EMBL/GenBank/DDBJ whole genome shotgun (WGS) entry which is preliminary data.</text>
</comment>
<feature type="region of interest" description="Disordered" evidence="1">
    <location>
        <begin position="1"/>
        <end position="50"/>
    </location>
</feature>
<dbReference type="Proteomes" id="UP000315730">
    <property type="component" value="Unassembled WGS sequence"/>
</dbReference>
<feature type="transmembrane region" description="Helical" evidence="2">
    <location>
        <begin position="192"/>
        <end position="214"/>
    </location>
</feature>
<feature type="compositionally biased region" description="Low complexity" evidence="1">
    <location>
        <begin position="18"/>
        <end position="34"/>
    </location>
</feature>
<keyword evidence="4" id="KW-1185">Reference proteome</keyword>
<evidence type="ECO:0000313" key="3">
    <source>
        <dbReference type="EMBL" id="GEC98393.1"/>
    </source>
</evidence>
<dbReference type="OrthoDB" id="4883587at2"/>
<keyword evidence="2" id="KW-0812">Transmembrane</keyword>
<feature type="transmembrane region" description="Helical" evidence="2">
    <location>
        <begin position="152"/>
        <end position="172"/>
    </location>
</feature>
<protein>
    <submittedName>
        <fullName evidence="3">Uncharacterized protein</fullName>
    </submittedName>
</protein>
<dbReference type="EMBL" id="BJNW01000003">
    <property type="protein sequence ID" value="GEC98393.1"/>
    <property type="molecule type" value="Genomic_DNA"/>
</dbReference>
<dbReference type="AlphaFoldDB" id="A0A4Y4D499"/>
<proteinExistence type="predicted"/>
<dbReference type="RefSeq" id="WP_141268838.1">
    <property type="nucleotide sequence ID" value="NZ_BJNW01000003.1"/>
</dbReference>
<keyword evidence="2" id="KW-1133">Transmembrane helix</keyword>
<gene>
    <name evidence="3" type="ORF">KVA01_05480</name>
</gene>
<reference evidence="3 4" key="1">
    <citation type="submission" date="2019-06" db="EMBL/GenBank/DDBJ databases">
        <title>Whole genome shotgun sequence of Kocuria varians NBRC 15358.</title>
        <authorList>
            <person name="Hosoyama A."/>
            <person name="Uohara A."/>
            <person name="Ohji S."/>
            <person name="Ichikawa N."/>
        </authorList>
    </citation>
    <scope>NUCLEOTIDE SEQUENCE [LARGE SCALE GENOMIC DNA]</scope>
    <source>
        <strain evidence="3 4">NBRC 15358</strain>
    </source>
</reference>
<feature type="transmembrane region" description="Helical" evidence="2">
    <location>
        <begin position="54"/>
        <end position="72"/>
    </location>
</feature>
<sequence length="233" mass="24571">MGMTRAQKAKKYGEDAGSAPTTPRTPRAAPVRPVSVHEMRSGELAPEPEKGSSAGILVGVAFFVGLALWLYYHLLVLQGVSGNLAGGVTAPELLAGGFSGDHLADFARALGENGRTEYSGVHATTGLFTPLLVGLGWLLFIGLNTPQRARKWVYWAVPLLYAVVFLLGNSALDAAVAHPDNPSAAAWASGLVVARWVLLALLVLVAVLVAVSVVRRKLDDFSQGKLPGQRPRG</sequence>
<organism evidence="3 4">
    <name type="scientific">Kocuria varians</name>
    <name type="common">Micrococcus varians</name>
    <dbReference type="NCBI Taxonomy" id="1272"/>
    <lineage>
        <taxon>Bacteria</taxon>
        <taxon>Bacillati</taxon>
        <taxon>Actinomycetota</taxon>
        <taxon>Actinomycetes</taxon>
        <taxon>Micrococcales</taxon>
        <taxon>Micrococcaceae</taxon>
        <taxon>Kocuria</taxon>
    </lineage>
</organism>
<accession>A0A4Y4D499</accession>
<dbReference type="STRING" id="1272.GCA_900014985_01856"/>
<evidence type="ECO:0000313" key="4">
    <source>
        <dbReference type="Proteomes" id="UP000315730"/>
    </source>
</evidence>
<name>A0A4Y4D499_KOCVA</name>